<gene>
    <name evidence="2" type="ORF">G3M48_002119</name>
</gene>
<dbReference type="PANTHER" id="PTHR42923">
    <property type="entry name" value="PROTOPORPHYRINOGEN OXIDASE"/>
    <property type="match status" value="1"/>
</dbReference>
<dbReference type="InterPro" id="IPR036188">
    <property type="entry name" value="FAD/NAD-bd_sf"/>
</dbReference>
<reference evidence="2 3" key="1">
    <citation type="submission" date="2020-02" db="EMBL/GenBank/DDBJ databases">
        <title>Comparative genomics of the hypocrealean fungal genus Beauvera.</title>
        <authorList>
            <person name="Showalter D.N."/>
            <person name="Bushley K.E."/>
            <person name="Rehner S.A."/>
        </authorList>
    </citation>
    <scope>NUCLEOTIDE SEQUENCE [LARGE SCALE GENOMIC DNA]</scope>
    <source>
        <strain evidence="2 3">ARSEF4384</strain>
    </source>
</reference>
<evidence type="ECO:0000313" key="2">
    <source>
        <dbReference type="EMBL" id="KAK8147130.1"/>
    </source>
</evidence>
<organism evidence="2 3">
    <name type="scientific">Beauveria asiatica</name>
    <dbReference type="NCBI Taxonomy" id="1069075"/>
    <lineage>
        <taxon>Eukaryota</taxon>
        <taxon>Fungi</taxon>
        <taxon>Dikarya</taxon>
        <taxon>Ascomycota</taxon>
        <taxon>Pezizomycotina</taxon>
        <taxon>Sordariomycetes</taxon>
        <taxon>Hypocreomycetidae</taxon>
        <taxon>Hypocreales</taxon>
        <taxon>Cordycipitaceae</taxon>
        <taxon>Beauveria</taxon>
    </lineage>
</organism>
<dbReference type="Pfam" id="PF13450">
    <property type="entry name" value="NAD_binding_8"/>
    <property type="match status" value="1"/>
</dbReference>
<protein>
    <recommendedName>
        <fullName evidence="1">Amine oxidase domain-containing protein</fullName>
    </recommendedName>
</protein>
<dbReference type="Gene3D" id="3.90.660.20">
    <property type="entry name" value="Protoporphyrinogen oxidase, mitochondrial, domain 2"/>
    <property type="match status" value="1"/>
</dbReference>
<dbReference type="InterPro" id="IPR002937">
    <property type="entry name" value="Amino_oxidase"/>
</dbReference>
<dbReference type="Proteomes" id="UP001397290">
    <property type="component" value="Unassembled WGS sequence"/>
</dbReference>
<feature type="domain" description="Amine oxidase" evidence="1">
    <location>
        <begin position="219"/>
        <end position="320"/>
    </location>
</feature>
<comment type="caution">
    <text evidence="2">The sequence shown here is derived from an EMBL/GenBank/DDBJ whole genome shotgun (WGS) entry which is preliminary data.</text>
</comment>
<evidence type="ECO:0000259" key="1">
    <source>
        <dbReference type="Pfam" id="PF01593"/>
    </source>
</evidence>
<dbReference type="GO" id="GO:0016491">
    <property type="term" value="F:oxidoreductase activity"/>
    <property type="evidence" value="ECO:0007669"/>
    <property type="project" value="InterPro"/>
</dbReference>
<keyword evidence="3" id="KW-1185">Reference proteome</keyword>
<dbReference type="PANTHER" id="PTHR42923:SF42">
    <property type="entry name" value="AMINE OXIDASE DOMAIN-CONTAINING PROTEIN"/>
    <property type="match status" value="1"/>
</dbReference>
<proteinExistence type="predicted"/>
<sequence length="490" mass="55128">MLRKNWREAADARPKVRVAIVGTGLAGLATAYLLQQDKQARFDVTLFEQAETLALDAASVTLRNTKSGVRERVNIPPRSVTRGYYPNLTRMYDYLRIPLRSVRYTFLYAEIQATKTQAGPRPPQSTDPMAGAYFAFEKLHKPVLSRQLSGSWLWQLWQSIYIAACYVWFLASCFLVEPRITKKTNASESLQAYLQRIRVPLRFIDHHLLPVLGAICTCSHEQLLDFPASDVVNFMTRSSLQKTYMTDGVHDLQSRLVKGVKDIRLQAQVRKLERVGNGVSIQWDQHRDGSGSFPEEVFDRVVLAVTPNAAAKIFSPASYALSSIPTASIEATVLDPSYKRIYVEERGQAPVAKLFSKHNHPQLMAFRTHFSDLGGAQTEAWNYLPSGAICRTSPFPYALEEGKVLHRARFTRTLRTVASRSIVESVVGRSRSAGNETTASEKMWVSGKDNVWVTGSWCWDGMVLLEGCVVSAMRVADEFGVAVPWRDEWE</sequence>
<dbReference type="Gene3D" id="1.10.3110.10">
    <property type="entry name" value="protoporphyrinogen ix oxidase, domain 3"/>
    <property type="match status" value="1"/>
</dbReference>
<name>A0AAW0RYP8_9HYPO</name>
<dbReference type="Gene3D" id="3.50.50.60">
    <property type="entry name" value="FAD/NAD(P)-binding domain"/>
    <property type="match status" value="2"/>
</dbReference>
<accession>A0AAW0RYP8</accession>
<dbReference type="EMBL" id="JAAHCF010000169">
    <property type="protein sequence ID" value="KAK8147130.1"/>
    <property type="molecule type" value="Genomic_DNA"/>
</dbReference>
<dbReference type="SUPFAM" id="SSF51905">
    <property type="entry name" value="FAD/NAD(P)-binding domain"/>
    <property type="match status" value="1"/>
</dbReference>
<dbReference type="Pfam" id="PF01593">
    <property type="entry name" value="Amino_oxidase"/>
    <property type="match status" value="1"/>
</dbReference>
<evidence type="ECO:0000313" key="3">
    <source>
        <dbReference type="Proteomes" id="UP001397290"/>
    </source>
</evidence>
<dbReference type="InterPro" id="IPR050464">
    <property type="entry name" value="Zeta_carotene_desat/Oxidored"/>
</dbReference>
<dbReference type="AlphaFoldDB" id="A0AAW0RYP8"/>